<name>A0A934VN83_9BACT</name>
<evidence type="ECO:0000313" key="3">
    <source>
        <dbReference type="Proteomes" id="UP000604083"/>
    </source>
</evidence>
<comment type="caution">
    <text evidence="2">The sequence shown here is derived from an EMBL/GenBank/DDBJ whole genome shotgun (WGS) entry which is preliminary data.</text>
</comment>
<organism evidence="2 3">
    <name type="scientific">Roseibacillus ishigakijimensis</name>
    <dbReference type="NCBI Taxonomy" id="454146"/>
    <lineage>
        <taxon>Bacteria</taxon>
        <taxon>Pseudomonadati</taxon>
        <taxon>Verrucomicrobiota</taxon>
        <taxon>Verrucomicrobiia</taxon>
        <taxon>Verrucomicrobiales</taxon>
        <taxon>Verrucomicrobiaceae</taxon>
        <taxon>Roseibacillus</taxon>
    </lineage>
</organism>
<dbReference type="InterPro" id="IPR007472">
    <property type="entry name" value="N-end_Aminoacyl_Trfase_C"/>
</dbReference>
<reference evidence="2" key="1">
    <citation type="submission" date="2021-01" db="EMBL/GenBank/DDBJ databases">
        <title>Modified the classification status of verrucomicrobia.</title>
        <authorList>
            <person name="Feng X."/>
        </authorList>
    </citation>
    <scope>NUCLEOTIDE SEQUENCE</scope>
    <source>
        <strain evidence="2">KCTC 12986</strain>
    </source>
</reference>
<protein>
    <recommendedName>
        <fullName evidence="1">N-end rule aminoacyl transferase C-terminal domain-containing protein</fullName>
    </recommendedName>
</protein>
<dbReference type="GO" id="GO:0004057">
    <property type="term" value="F:arginyl-tRNA--protein transferase activity"/>
    <property type="evidence" value="ECO:0007669"/>
    <property type="project" value="InterPro"/>
</dbReference>
<dbReference type="SUPFAM" id="SSF55729">
    <property type="entry name" value="Acyl-CoA N-acyltransferases (Nat)"/>
    <property type="match status" value="1"/>
</dbReference>
<dbReference type="EMBL" id="JAENIO010000031">
    <property type="protein sequence ID" value="MBK1834755.1"/>
    <property type="molecule type" value="Genomic_DNA"/>
</dbReference>
<dbReference type="Proteomes" id="UP000604083">
    <property type="component" value="Unassembled WGS sequence"/>
</dbReference>
<dbReference type="AlphaFoldDB" id="A0A934VN83"/>
<sequence length="245" mass="28604">MSISPQSSGCWPFVNEIGEAERVPRARMDELWAEGWRHFGPRFFRYSLMWQEEEWKRVINLRLPLAEWRPSKSQRRTLRRNEDLRYEFAPAEPGAVEEALFQRHKARFRDNVPESLQDFLGSEPNGVPGPCLQLSVWEEESLVAASFLDLGERACSSIYGIFEPSKGSRRLGILTILLEMLYAQEVGLEFYYLGYACLEQSPYDYKKDFKPLWAWDWRGWQPFTRDDYSRRALPLPAGLPGGRGE</sequence>
<dbReference type="RefSeq" id="WP_377173946.1">
    <property type="nucleotide sequence ID" value="NZ_JBHUJA010000012.1"/>
</dbReference>
<dbReference type="PANTHER" id="PTHR21367">
    <property type="entry name" value="ARGININE-TRNA-PROTEIN TRANSFERASE 1"/>
    <property type="match status" value="1"/>
</dbReference>
<gene>
    <name evidence="2" type="ORF">JIN78_11845</name>
</gene>
<accession>A0A934VN83</accession>
<proteinExistence type="predicted"/>
<dbReference type="GO" id="GO:0005737">
    <property type="term" value="C:cytoplasm"/>
    <property type="evidence" value="ECO:0007669"/>
    <property type="project" value="TreeGrafter"/>
</dbReference>
<evidence type="ECO:0000259" key="1">
    <source>
        <dbReference type="Pfam" id="PF04377"/>
    </source>
</evidence>
<keyword evidence="3" id="KW-1185">Reference proteome</keyword>
<dbReference type="InterPro" id="IPR030700">
    <property type="entry name" value="N-end_Aminoacyl_Trfase"/>
</dbReference>
<evidence type="ECO:0000313" key="2">
    <source>
        <dbReference type="EMBL" id="MBK1834755.1"/>
    </source>
</evidence>
<dbReference type="InterPro" id="IPR016181">
    <property type="entry name" value="Acyl_CoA_acyltransferase"/>
</dbReference>
<feature type="domain" description="N-end rule aminoacyl transferase C-terminal" evidence="1">
    <location>
        <begin position="102"/>
        <end position="213"/>
    </location>
</feature>
<dbReference type="PANTHER" id="PTHR21367:SF1">
    <property type="entry name" value="ARGINYL-TRNA--PROTEIN TRANSFERASE 1"/>
    <property type="match status" value="1"/>
</dbReference>
<dbReference type="Pfam" id="PF04377">
    <property type="entry name" value="ATE_C"/>
    <property type="match status" value="1"/>
</dbReference>